<evidence type="ECO:0000313" key="3">
    <source>
        <dbReference type="Proteomes" id="UP001066276"/>
    </source>
</evidence>
<protein>
    <submittedName>
        <fullName evidence="2">Uncharacterized protein</fullName>
    </submittedName>
</protein>
<organism evidence="2 3">
    <name type="scientific">Pleurodeles waltl</name>
    <name type="common">Iberian ribbed newt</name>
    <dbReference type="NCBI Taxonomy" id="8319"/>
    <lineage>
        <taxon>Eukaryota</taxon>
        <taxon>Metazoa</taxon>
        <taxon>Chordata</taxon>
        <taxon>Craniata</taxon>
        <taxon>Vertebrata</taxon>
        <taxon>Euteleostomi</taxon>
        <taxon>Amphibia</taxon>
        <taxon>Batrachia</taxon>
        <taxon>Caudata</taxon>
        <taxon>Salamandroidea</taxon>
        <taxon>Salamandridae</taxon>
        <taxon>Pleurodelinae</taxon>
        <taxon>Pleurodeles</taxon>
    </lineage>
</organism>
<gene>
    <name evidence="2" type="ORF">NDU88_001527</name>
</gene>
<evidence type="ECO:0000313" key="2">
    <source>
        <dbReference type="EMBL" id="KAJ1148699.1"/>
    </source>
</evidence>
<comment type="caution">
    <text evidence="2">The sequence shown here is derived from an EMBL/GenBank/DDBJ whole genome shotgun (WGS) entry which is preliminary data.</text>
</comment>
<feature type="region of interest" description="Disordered" evidence="1">
    <location>
        <begin position="29"/>
        <end position="53"/>
    </location>
</feature>
<name>A0AAV7RBV6_PLEWA</name>
<proteinExistence type="predicted"/>
<sequence>MRLGPWRRVISRSLGRAPQKQGTLFSFQAVTRPLQSQPPLPDKTRRSGERQNEARLEACKQLPIVMK</sequence>
<dbReference type="Proteomes" id="UP001066276">
    <property type="component" value="Chromosome 5"/>
</dbReference>
<evidence type="ECO:0000256" key="1">
    <source>
        <dbReference type="SAM" id="MobiDB-lite"/>
    </source>
</evidence>
<accession>A0AAV7RBV6</accession>
<dbReference type="AlphaFoldDB" id="A0AAV7RBV6"/>
<keyword evidence="3" id="KW-1185">Reference proteome</keyword>
<reference evidence="2" key="1">
    <citation type="journal article" date="2022" name="bioRxiv">
        <title>Sequencing and chromosome-scale assembly of the giantPleurodeles waltlgenome.</title>
        <authorList>
            <person name="Brown T."/>
            <person name="Elewa A."/>
            <person name="Iarovenko S."/>
            <person name="Subramanian E."/>
            <person name="Araus A.J."/>
            <person name="Petzold A."/>
            <person name="Susuki M."/>
            <person name="Suzuki K.-i.T."/>
            <person name="Hayashi T."/>
            <person name="Toyoda A."/>
            <person name="Oliveira C."/>
            <person name="Osipova E."/>
            <person name="Leigh N.D."/>
            <person name="Simon A."/>
            <person name="Yun M.H."/>
        </authorList>
    </citation>
    <scope>NUCLEOTIDE SEQUENCE</scope>
    <source>
        <strain evidence="2">20211129_DDA</strain>
        <tissue evidence="2">Liver</tissue>
    </source>
</reference>
<feature type="compositionally biased region" description="Basic and acidic residues" evidence="1">
    <location>
        <begin position="42"/>
        <end position="53"/>
    </location>
</feature>
<dbReference type="EMBL" id="JANPWB010000009">
    <property type="protein sequence ID" value="KAJ1148699.1"/>
    <property type="molecule type" value="Genomic_DNA"/>
</dbReference>